<feature type="compositionally biased region" description="Acidic residues" evidence="1">
    <location>
        <begin position="337"/>
        <end position="355"/>
    </location>
</feature>
<name>A0AAN7D1F3_9PEZI</name>
<feature type="region of interest" description="Disordered" evidence="1">
    <location>
        <begin position="1"/>
        <end position="57"/>
    </location>
</feature>
<organism evidence="2 3">
    <name type="scientific">Corynascus novoguineensis</name>
    <dbReference type="NCBI Taxonomy" id="1126955"/>
    <lineage>
        <taxon>Eukaryota</taxon>
        <taxon>Fungi</taxon>
        <taxon>Dikarya</taxon>
        <taxon>Ascomycota</taxon>
        <taxon>Pezizomycotina</taxon>
        <taxon>Sordariomycetes</taxon>
        <taxon>Sordariomycetidae</taxon>
        <taxon>Sordariales</taxon>
        <taxon>Chaetomiaceae</taxon>
        <taxon>Corynascus</taxon>
    </lineage>
</organism>
<proteinExistence type="predicted"/>
<evidence type="ECO:0000313" key="3">
    <source>
        <dbReference type="Proteomes" id="UP001303647"/>
    </source>
</evidence>
<feature type="compositionally biased region" description="Basic and acidic residues" evidence="1">
    <location>
        <begin position="366"/>
        <end position="378"/>
    </location>
</feature>
<feature type="region of interest" description="Disordered" evidence="1">
    <location>
        <begin position="481"/>
        <end position="502"/>
    </location>
</feature>
<feature type="compositionally biased region" description="Polar residues" evidence="1">
    <location>
        <begin position="34"/>
        <end position="47"/>
    </location>
</feature>
<feature type="region of interest" description="Disordered" evidence="1">
    <location>
        <begin position="256"/>
        <end position="277"/>
    </location>
</feature>
<feature type="compositionally biased region" description="Low complexity" evidence="1">
    <location>
        <begin position="153"/>
        <end position="162"/>
    </location>
</feature>
<sequence>MDEKPGDCPSTGTDTGTPLASATPVGNVNRRFPRTSNKSSADQSVAQGSGGDHQYERMPTVPASMESQFKDNSVEEPLSLDELSKDPLRTHRDWYPKYGRVQKCDWCNARSEGTLHVCTTCSIRMCEKCARGRVWDKNYSHFINADTLDWKPKAVPKTPKAPRSLKAHKKIPAKRKATSEEPPPRPSCRRKLSKAAAAAAAADSEVNQEDDSAENGNKLADTSRNSRQLPTSITSHQDFIAAIHPHMPNNYYGLNPDAPNHHHHHHHHQVSMYGGDSSHARMGPTFSGYHVPPPSATASPITAEPSTRLSRRKAAARAKFNISKQTRRLSSGHGDGEGAEDGDDEYDGQHDEDDGRDAFRKRRRPEKANKVPSRRGDYSAENAGARSYHDDVCSEPMNASGSPGAADYRGHDLMVLDIYSSIYGDRPNLDYYRVRTHIPNHWVGGWQITVSQYHSNGPNPYGHGSYTVPNQLGHAYSHQASSVQAAPGHAQENTYSPAYSQHSGYQHYSDYQQYPDPHIRSPHNNPYYEIERMQQADQATLDEMRGAWAHNPVLRRFLEEGADDHNSRRAYYALDLLWDVFELRRARLPLRLLDDDSQTVGWFVRERHAQIRLEQQQHAEIAAARHHEGVLTPVRTPVYLVAAAAAPAAAPRGLSCAAQEEEEGGEEEDEAAVVVANGGGGGNSRRIASTVASGGSCARPARRTIITRNGNNAIVEEE</sequence>
<feature type="region of interest" description="Disordered" evidence="1">
    <location>
        <begin position="152"/>
        <end position="230"/>
    </location>
</feature>
<feature type="region of interest" description="Disordered" evidence="1">
    <location>
        <begin position="293"/>
        <end position="405"/>
    </location>
</feature>
<evidence type="ECO:0000313" key="2">
    <source>
        <dbReference type="EMBL" id="KAK4250853.1"/>
    </source>
</evidence>
<protein>
    <submittedName>
        <fullName evidence="2">Uncharacterized protein</fullName>
    </submittedName>
</protein>
<dbReference type="Proteomes" id="UP001303647">
    <property type="component" value="Unassembled WGS sequence"/>
</dbReference>
<evidence type="ECO:0000256" key="1">
    <source>
        <dbReference type="SAM" id="MobiDB-lite"/>
    </source>
</evidence>
<reference evidence="2" key="2">
    <citation type="submission" date="2023-05" db="EMBL/GenBank/DDBJ databases">
        <authorList>
            <consortium name="Lawrence Berkeley National Laboratory"/>
            <person name="Steindorff A."/>
            <person name="Hensen N."/>
            <person name="Bonometti L."/>
            <person name="Westerberg I."/>
            <person name="Brannstrom I.O."/>
            <person name="Guillou S."/>
            <person name="Cros-Aarteil S."/>
            <person name="Calhoun S."/>
            <person name="Haridas S."/>
            <person name="Kuo A."/>
            <person name="Mondo S."/>
            <person name="Pangilinan J."/>
            <person name="Riley R."/>
            <person name="Labutti K."/>
            <person name="Andreopoulos B."/>
            <person name="Lipzen A."/>
            <person name="Chen C."/>
            <person name="Yanf M."/>
            <person name="Daum C."/>
            <person name="Ng V."/>
            <person name="Clum A."/>
            <person name="Ohm R."/>
            <person name="Martin F."/>
            <person name="Silar P."/>
            <person name="Natvig D."/>
            <person name="Lalanne C."/>
            <person name="Gautier V."/>
            <person name="Ament-Velasquez S.L."/>
            <person name="Kruys A."/>
            <person name="Hutchinson M.I."/>
            <person name="Powell A.J."/>
            <person name="Barry K."/>
            <person name="Miller A.N."/>
            <person name="Grigoriev I.V."/>
            <person name="Debuchy R."/>
            <person name="Gladieux P."/>
            <person name="Thoren M.H."/>
            <person name="Johannesson H."/>
        </authorList>
    </citation>
    <scope>NUCLEOTIDE SEQUENCE</scope>
    <source>
        <strain evidence="2">CBS 359.72</strain>
    </source>
</reference>
<dbReference type="AlphaFoldDB" id="A0AAN7D1F3"/>
<feature type="compositionally biased region" description="Low complexity" evidence="1">
    <location>
        <begin position="296"/>
        <end position="307"/>
    </location>
</feature>
<reference evidence="2" key="1">
    <citation type="journal article" date="2023" name="Mol. Phylogenet. Evol.">
        <title>Genome-scale phylogeny and comparative genomics of the fungal order Sordariales.</title>
        <authorList>
            <person name="Hensen N."/>
            <person name="Bonometti L."/>
            <person name="Westerberg I."/>
            <person name="Brannstrom I.O."/>
            <person name="Guillou S."/>
            <person name="Cros-Aarteil S."/>
            <person name="Calhoun S."/>
            <person name="Haridas S."/>
            <person name="Kuo A."/>
            <person name="Mondo S."/>
            <person name="Pangilinan J."/>
            <person name="Riley R."/>
            <person name="LaButti K."/>
            <person name="Andreopoulos B."/>
            <person name="Lipzen A."/>
            <person name="Chen C."/>
            <person name="Yan M."/>
            <person name="Daum C."/>
            <person name="Ng V."/>
            <person name="Clum A."/>
            <person name="Steindorff A."/>
            <person name="Ohm R.A."/>
            <person name="Martin F."/>
            <person name="Silar P."/>
            <person name="Natvig D.O."/>
            <person name="Lalanne C."/>
            <person name="Gautier V."/>
            <person name="Ament-Velasquez S.L."/>
            <person name="Kruys A."/>
            <person name="Hutchinson M.I."/>
            <person name="Powell A.J."/>
            <person name="Barry K."/>
            <person name="Miller A.N."/>
            <person name="Grigoriev I.V."/>
            <person name="Debuchy R."/>
            <person name="Gladieux P."/>
            <person name="Hiltunen Thoren M."/>
            <person name="Johannesson H."/>
        </authorList>
    </citation>
    <scope>NUCLEOTIDE SEQUENCE</scope>
    <source>
        <strain evidence="2">CBS 359.72</strain>
    </source>
</reference>
<feature type="compositionally biased region" description="Polar residues" evidence="1">
    <location>
        <begin position="491"/>
        <end position="502"/>
    </location>
</feature>
<feature type="compositionally biased region" description="Polar residues" evidence="1">
    <location>
        <begin position="220"/>
        <end position="230"/>
    </location>
</feature>
<comment type="caution">
    <text evidence="2">The sequence shown here is derived from an EMBL/GenBank/DDBJ whole genome shotgun (WGS) entry which is preliminary data.</text>
</comment>
<feature type="compositionally biased region" description="Polar residues" evidence="1">
    <location>
        <begin position="10"/>
        <end position="26"/>
    </location>
</feature>
<feature type="compositionally biased region" description="Basic residues" evidence="1">
    <location>
        <begin position="163"/>
        <end position="176"/>
    </location>
</feature>
<dbReference type="EMBL" id="MU857610">
    <property type="protein sequence ID" value="KAK4250853.1"/>
    <property type="molecule type" value="Genomic_DNA"/>
</dbReference>
<feature type="region of interest" description="Disordered" evidence="1">
    <location>
        <begin position="675"/>
        <end position="700"/>
    </location>
</feature>
<gene>
    <name evidence="2" type="ORF">C7999DRAFT_28686</name>
</gene>
<keyword evidence="3" id="KW-1185">Reference proteome</keyword>
<accession>A0AAN7D1F3</accession>